<dbReference type="InterPro" id="IPR016024">
    <property type="entry name" value="ARM-type_fold"/>
</dbReference>
<evidence type="ECO:0000256" key="7">
    <source>
        <dbReference type="ARBA" id="ARBA00022741"/>
    </source>
</evidence>
<evidence type="ECO:0000259" key="12">
    <source>
        <dbReference type="PROSITE" id="PS50011"/>
    </source>
</evidence>
<evidence type="ECO:0000256" key="6">
    <source>
        <dbReference type="ARBA" id="ARBA00022737"/>
    </source>
</evidence>
<dbReference type="GO" id="GO:0005776">
    <property type="term" value="C:autophagosome"/>
    <property type="evidence" value="ECO:0007669"/>
    <property type="project" value="UniProtKB-SubCell"/>
</dbReference>
<dbReference type="STRING" id="7574.A0A1S3IHZ3"/>
<evidence type="ECO:0000256" key="10">
    <source>
        <dbReference type="PROSITE-ProRule" id="PRU00221"/>
    </source>
</evidence>
<feature type="repeat" description="WD" evidence="10">
    <location>
        <begin position="1323"/>
        <end position="1356"/>
    </location>
</feature>
<evidence type="ECO:0000256" key="2">
    <source>
        <dbReference type="ARBA" id="ARBA00012513"/>
    </source>
</evidence>
<dbReference type="InterPro" id="IPR000719">
    <property type="entry name" value="Prot_kinase_dom"/>
</dbReference>
<feature type="region of interest" description="Disordered" evidence="11">
    <location>
        <begin position="815"/>
        <end position="841"/>
    </location>
</feature>
<comment type="subcellular location">
    <subcellularLocation>
        <location evidence="1">Cytoplasmic vesicle</location>
        <location evidence="1">Autophagosome</location>
    </subcellularLocation>
</comment>
<dbReference type="SUPFAM" id="SSF50978">
    <property type="entry name" value="WD40 repeat-like"/>
    <property type="match status" value="1"/>
</dbReference>
<feature type="domain" description="Protein kinase" evidence="12">
    <location>
        <begin position="26"/>
        <end position="341"/>
    </location>
</feature>
<keyword evidence="7" id="KW-0547">Nucleotide-binding</keyword>
<dbReference type="Gene3D" id="2.130.10.10">
    <property type="entry name" value="YVTN repeat-like/Quinoprotein amine dehydrogenase"/>
    <property type="match status" value="2"/>
</dbReference>
<dbReference type="InterPro" id="IPR001680">
    <property type="entry name" value="WD40_rpt"/>
</dbReference>
<dbReference type="Pfam" id="PF00069">
    <property type="entry name" value="Pkinase"/>
    <property type="match status" value="1"/>
</dbReference>
<dbReference type="InterPro" id="IPR015943">
    <property type="entry name" value="WD40/YVTN_repeat-like_dom_sf"/>
</dbReference>
<organism evidence="13 14">
    <name type="scientific">Lingula anatina</name>
    <name type="common">Brachiopod</name>
    <name type="synonym">Lingula unguis</name>
    <dbReference type="NCBI Taxonomy" id="7574"/>
    <lineage>
        <taxon>Eukaryota</taxon>
        <taxon>Metazoa</taxon>
        <taxon>Spiralia</taxon>
        <taxon>Lophotrochozoa</taxon>
        <taxon>Brachiopoda</taxon>
        <taxon>Linguliformea</taxon>
        <taxon>Lingulata</taxon>
        <taxon>Lingulida</taxon>
        <taxon>Linguloidea</taxon>
        <taxon>Lingulidae</taxon>
        <taxon>Lingula</taxon>
    </lineage>
</organism>
<dbReference type="InParanoid" id="A0A1S3IHZ3"/>
<dbReference type="InterPro" id="IPR045162">
    <property type="entry name" value="Vps15-like"/>
</dbReference>
<keyword evidence="3" id="KW-0723">Serine/threonine-protein kinase</keyword>
<dbReference type="InterPro" id="IPR011989">
    <property type="entry name" value="ARM-like"/>
</dbReference>
<keyword evidence="13" id="KW-1185">Reference proteome</keyword>
<feature type="repeat" description="WD" evidence="10">
    <location>
        <begin position="987"/>
        <end position="1019"/>
    </location>
</feature>
<dbReference type="InterPro" id="IPR036322">
    <property type="entry name" value="WD40_repeat_dom_sf"/>
</dbReference>
<gene>
    <name evidence="14" type="primary">LOC106164475</name>
</gene>
<dbReference type="GO" id="GO:0005770">
    <property type="term" value="C:late endosome"/>
    <property type="evidence" value="ECO:0007669"/>
    <property type="project" value="TreeGrafter"/>
</dbReference>
<dbReference type="EC" id="2.7.11.1" evidence="2"/>
<dbReference type="Gene3D" id="1.25.10.10">
    <property type="entry name" value="Leucine-rich Repeat Variant"/>
    <property type="match status" value="1"/>
</dbReference>
<keyword evidence="5" id="KW-0808">Transferase</keyword>
<dbReference type="Pfam" id="PF00400">
    <property type="entry name" value="WD40"/>
    <property type="match status" value="3"/>
</dbReference>
<evidence type="ECO:0000256" key="9">
    <source>
        <dbReference type="ARBA" id="ARBA00022840"/>
    </source>
</evidence>
<dbReference type="InterPro" id="IPR008271">
    <property type="entry name" value="Ser/Thr_kinase_AS"/>
</dbReference>
<dbReference type="GO" id="GO:0034272">
    <property type="term" value="C:phosphatidylinositol 3-kinase complex, class III, type II"/>
    <property type="evidence" value="ECO:0007669"/>
    <property type="project" value="TreeGrafter"/>
</dbReference>
<sequence>MGNQLTGAAPLQILPVEHYLTDLPEYDFVCSLGSTRFFKVAQAKHKEGNVVVKVFVVHDPSLPYTLHGKKIEEVNMRLLNATNCLPFQKTVLSETSKAAFIFRQFIKDSLYDRISTRPFLIAIEKKWIAFQLLCALNQCHKLQVCHGDIKSENVLVTSWNWVLLTDFASFKPTYLPDDNPADFSYFFDTSRRRTCYIAPERFIESTGMSEAAQRARASWRHSGNFTNRNSKNSESQVQQNIDLTTSVIKKGDLNSAMDIFSAGCVITELFTEGTRPFDLSQLLEYRKGDKDCYSPWQILERIDDRHIRELVRNMIERDPRHRLTAEEYLIQQRGKAFPEYFYTFAKLYLQRFASVPIMSSDDRVMRIKKDLQQIFIQLGVDEDHPEKNMGLVLFISVITSSLRSLHYCSSKLTALEIMLSLSKYVTSDVILDRLVPYMLLLVNDQFARVRAETVRVLTHSLDHVRSVPRRFLELVQLNGSSEDKGTSAGQEDAQYEGSYDAELQALHETIQQKVQMLLSDPANIVKQTLIENGITKLCVFFGRQKANDTLLSHMITFLNDKYDWQLRGAFFDCIVGVAAYVGWQSSSILKPLLEQGLSDIEEFVIHKALAAVTSLVELGLIQKPILHELLKEIVPFLAHPNDWIRFGAAGVIAAVARSLNIADVHCHLLPLVQPFLQQTIIQVDKEVVLMNALQDPLPRAIYDYVIKSPLIDKFFEVLKNRKISRDITRHGSPNYDEMDENLNQMFRKLFSQGLGDKEEDKLLSMKDFMLKINRMRSGYSESGSSFEEETFKSGVLDISSLGNLVTRRHADMIKPEQKAELQLNASRKKSKKPTTGESMTSTMNEEWKHMFGAAEEDTNPQLPKPGKQKQELGLPEPTLTHMTTDPKMSPLCQSMDQSPNQSTLGLSQGGTVVEGVPQKPVMVTKNEKLQLQSKISPCKLELRNLVYEKREQYLHDCITRELSDNATHDPRPPPSTWRPKGLLVAHLHEHRAAVNRIRVSEDHQLFATCSNDGCVKLWDGSRMEGKSVTNRSRQTYNKQGGQIKCLSFCESSQSLAAGSDNGTIHVLRIDPAHKMSAVLSESVDTEEHGTLVDMNYFDTGSQSVLAYATVSGHIIGWDLRSPRKAWTLKNDPRHGLITSFSVHHQLAWLALGTSNGTHLCWDMRFQLPITTVLHPTGARVRRVTPYPLHPSWLVSAVQGNNEVSFWDLETGARQKTLWASSAPPLSTTQTSSHSVNGLYLGVTEGSNFLLTAGSDMRVRYWDLQTPTNSHIVCGAASDPINQQTTVSYESKLIEGTEVLQENYAKVKGAGVDDVPRRSPDAPPQGHHDIITDINTFQTTQCFIVTCSRDGVVKVWK</sequence>
<dbReference type="FunCoup" id="A0A1S3IHZ3">
    <property type="interactions" value="1471"/>
</dbReference>
<evidence type="ECO:0000256" key="5">
    <source>
        <dbReference type="ARBA" id="ARBA00022679"/>
    </source>
</evidence>
<dbReference type="SUPFAM" id="SSF56112">
    <property type="entry name" value="Protein kinase-like (PK-like)"/>
    <property type="match status" value="1"/>
</dbReference>
<dbReference type="Proteomes" id="UP000085678">
    <property type="component" value="Unplaced"/>
</dbReference>
<dbReference type="InterPro" id="IPR055231">
    <property type="entry name" value="2AA_helical"/>
</dbReference>
<dbReference type="PANTHER" id="PTHR17583:SF0">
    <property type="entry name" value="PHOSPHOINOSITIDE 3-KINASE REGULATORY SUBUNIT 4"/>
    <property type="match status" value="1"/>
</dbReference>
<protein>
    <recommendedName>
        <fullName evidence="2">non-specific serine/threonine protein kinase</fullName>
        <ecNumber evidence="2">2.7.11.1</ecNumber>
    </recommendedName>
</protein>
<dbReference type="SMART" id="SM00220">
    <property type="entry name" value="S_TKc"/>
    <property type="match status" value="1"/>
</dbReference>
<dbReference type="CDD" id="cd13980">
    <property type="entry name" value="STKc_Vps15"/>
    <property type="match status" value="1"/>
</dbReference>
<dbReference type="GO" id="GO:0071561">
    <property type="term" value="C:nucleus-vacuole junction"/>
    <property type="evidence" value="ECO:0007669"/>
    <property type="project" value="TreeGrafter"/>
</dbReference>
<dbReference type="PROSITE" id="PS50011">
    <property type="entry name" value="PROTEIN_KINASE_DOM"/>
    <property type="match status" value="1"/>
</dbReference>
<dbReference type="Pfam" id="PF22956">
    <property type="entry name" value="VPS15-like_hel"/>
    <property type="match status" value="2"/>
</dbReference>
<dbReference type="GO" id="GO:0045324">
    <property type="term" value="P:late endosome to vacuole transport"/>
    <property type="evidence" value="ECO:0007669"/>
    <property type="project" value="InterPro"/>
</dbReference>
<dbReference type="OrthoDB" id="242910at2759"/>
<evidence type="ECO:0000313" key="14">
    <source>
        <dbReference type="RefSeq" id="XP_013397860.1"/>
    </source>
</evidence>
<feature type="region of interest" description="Disordered" evidence="11">
    <location>
        <begin position="856"/>
        <end position="885"/>
    </location>
</feature>
<evidence type="ECO:0000256" key="3">
    <source>
        <dbReference type="ARBA" id="ARBA00022527"/>
    </source>
</evidence>
<dbReference type="GO" id="GO:0006623">
    <property type="term" value="P:protein targeting to vacuole"/>
    <property type="evidence" value="ECO:0007669"/>
    <property type="project" value="TreeGrafter"/>
</dbReference>
<dbReference type="FunFam" id="1.25.10.10:FF:000100">
    <property type="entry name" value="phosphoinositide 3-kinase regulatory subunit 4"/>
    <property type="match status" value="1"/>
</dbReference>
<dbReference type="PROSITE" id="PS50082">
    <property type="entry name" value="WD_REPEATS_2"/>
    <property type="match status" value="3"/>
</dbReference>
<dbReference type="SUPFAM" id="SSF48371">
    <property type="entry name" value="ARM repeat"/>
    <property type="match status" value="1"/>
</dbReference>
<dbReference type="PROSITE" id="PS50294">
    <property type="entry name" value="WD_REPEATS_REGION"/>
    <property type="match status" value="2"/>
</dbReference>
<keyword evidence="9" id="KW-0067">ATP-binding</keyword>
<dbReference type="GO" id="GO:0016236">
    <property type="term" value="P:macroautophagy"/>
    <property type="evidence" value="ECO:0007669"/>
    <property type="project" value="InterPro"/>
</dbReference>
<evidence type="ECO:0000256" key="4">
    <source>
        <dbReference type="ARBA" id="ARBA00022574"/>
    </source>
</evidence>
<keyword evidence="6" id="KW-0677">Repeat</keyword>
<dbReference type="PROSITE" id="PS00108">
    <property type="entry name" value="PROTEIN_KINASE_ST"/>
    <property type="match status" value="1"/>
</dbReference>
<dbReference type="PANTHER" id="PTHR17583">
    <property type="entry name" value="PHOSPHOINOSITIDE 3-KINASE REGULATORY SUBUNIT 4"/>
    <property type="match status" value="1"/>
</dbReference>
<name>A0A1S3IHZ3_LINAN</name>
<dbReference type="KEGG" id="lak:106164475"/>
<dbReference type="GO" id="GO:0005524">
    <property type="term" value="F:ATP binding"/>
    <property type="evidence" value="ECO:0007669"/>
    <property type="project" value="UniProtKB-KW"/>
</dbReference>
<dbReference type="GO" id="GO:0004674">
    <property type="term" value="F:protein serine/threonine kinase activity"/>
    <property type="evidence" value="ECO:0007669"/>
    <property type="project" value="UniProtKB-KW"/>
</dbReference>
<evidence type="ECO:0000256" key="1">
    <source>
        <dbReference type="ARBA" id="ARBA00004419"/>
    </source>
</evidence>
<reference evidence="14" key="1">
    <citation type="submission" date="2025-08" db="UniProtKB">
        <authorList>
            <consortium name="RefSeq"/>
        </authorList>
    </citation>
    <scope>IDENTIFICATION</scope>
    <source>
        <tissue evidence="14">Gonads</tissue>
    </source>
</reference>
<dbReference type="InterPro" id="IPR011009">
    <property type="entry name" value="Kinase-like_dom_sf"/>
</dbReference>
<accession>A0A1S3IHZ3</accession>
<keyword evidence="8" id="KW-0418">Kinase</keyword>
<evidence type="ECO:0000256" key="8">
    <source>
        <dbReference type="ARBA" id="ARBA00022777"/>
    </source>
</evidence>
<feature type="repeat" description="WD" evidence="10">
    <location>
        <begin position="1230"/>
        <end position="1271"/>
    </location>
</feature>
<dbReference type="GO" id="GO:0034271">
    <property type="term" value="C:phosphatidylinositol 3-kinase complex, class III, type I"/>
    <property type="evidence" value="ECO:0007669"/>
    <property type="project" value="TreeGrafter"/>
</dbReference>
<dbReference type="RefSeq" id="XP_013397860.1">
    <property type="nucleotide sequence ID" value="XM_013542406.1"/>
</dbReference>
<dbReference type="GeneID" id="106164475"/>
<evidence type="ECO:0000313" key="13">
    <source>
        <dbReference type="Proteomes" id="UP000085678"/>
    </source>
</evidence>
<dbReference type="Gene3D" id="1.10.510.10">
    <property type="entry name" value="Transferase(Phosphotransferase) domain 1"/>
    <property type="match status" value="1"/>
</dbReference>
<keyword evidence="4 10" id="KW-0853">WD repeat</keyword>
<evidence type="ECO:0000256" key="11">
    <source>
        <dbReference type="SAM" id="MobiDB-lite"/>
    </source>
</evidence>
<dbReference type="SMART" id="SM00320">
    <property type="entry name" value="WD40"/>
    <property type="match status" value="6"/>
</dbReference>
<proteinExistence type="predicted"/>